<evidence type="ECO:0000313" key="3">
    <source>
        <dbReference type="EMBL" id="KGQ18800.1"/>
    </source>
</evidence>
<dbReference type="GO" id="GO:0016020">
    <property type="term" value="C:membrane"/>
    <property type="evidence" value="ECO:0007669"/>
    <property type="project" value="InterPro"/>
</dbReference>
<dbReference type="EMBL" id="JRKJ01000016">
    <property type="protein sequence ID" value="KGQ18800.1"/>
    <property type="molecule type" value="Genomic_DNA"/>
</dbReference>
<feature type="domain" description="Nitric oxide reductase subunit B cytochrome c-like" evidence="2">
    <location>
        <begin position="37"/>
        <end position="228"/>
    </location>
</feature>
<evidence type="ECO:0000313" key="4">
    <source>
        <dbReference type="Proteomes" id="UP000030518"/>
    </source>
</evidence>
<keyword evidence="1" id="KW-0812">Transmembrane</keyword>
<feature type="transmembrane region" description="Helical" evidence="1">
    <location>
        <begin position="241"/>
        <end position="261"/>
    </location>
</feature>
<keyword evidence="4" id="KW-1185">Reference proteome</keyword>
<dbReference type="Gene3D" id="1.20.210.10">
    <property type="entry name" value="Cytochrome c oxidase-like, subunit I domain"/>
    <property type="match status" value="1"/>
</dbReference>
<feature type="transmembrane region" description="Helical" evidence="1">
    <location>
        <begin position="530"/>
        <end position="553"/>
    </location>
</feature>
<dbReference type="PATRIC" id="fig|1300345.3.peg.2008"/>
<feature type="transmembrane region" description="Helical" evidence="1">
    <location>
        <begin position="737"/>
        <end position="755"/>
    </location>
</feature>
<feature type="transmembrane region" description="Helical" evidence="1">
    <location>
        <begin position="347"/>
        <end position="366"/>
    </location>
</feature>
<name>A0A0A2WKK1_9GAMM</name>
<dbReference type="OrthoDB" id="9767153at2"/>
<dbReference type="SUPFAM" id="SSF81442">
    <property type="entry name" value="Cytochrome c oxidase subunit I-like"/>
    <property type="match status" value="1"/>
</dbReference>
<dbReference type="GO" id="GO:0004129">
    <property type="term" value="F:cytochrome-c oxidase activity"/>
    <property type="evidence" value="ECO:0007669"/>
    <property type="project" value="InterPro"/>
</dbReference>
<comment type="caution">
    <text evidence="3">The sequence shown here is derived from an EMBL/GenBank/DDBJ whole genome shotgun (WGS) entry which is preliminary data.</text>
</comment>
<feature type="transmembrane region" description="Helical" evidence="1">
    <location>
        <begin position="378"/>
        <end position="399"/>
    </location>
</feature>
<dbReference type="Pfam" id="PF22085">
    <property type="entry name" value="NorB_cytochrome_c-like"/>
    <property type="match status" value="1"/>
</dbReference>
<evidence type="ECO:0000259" key="2">
    <source>
        <dbReference type="Pfam" id="PF22085"/>
    </source>
</evidence>
<feature type="transmembrane region" description="Helical" evidence="1">
    <location>
        <begin position="600"/>
        <end position="623"/>
    </location>
</feature>
<dbReference type="eggNOG" id="COG3256">
    <property type="taxonomic scope" value="Bacteria"/>
</dbReference>
<dbReference type="GO" id="GO:0009060">
    <property type="term" value="P:aerobic respiration"/>
    <property type="evidence" value="ECO:0007669"/>
    <property type="project" value="InterPro"/>
</dbReference>
<organism evidence="3 4">
    <name type="scientific">Lysobacter dokdonensis DS-58</name>
    <dbReference type="NCBI Taxonomy" id="1300345"/>
    <lineage>
        <taxon>Bacteria</taxon>
        <taxon>Pseudomonadati</taxon>
        <taxon>Pseudomonadota</taxon>
        <taxon>Gammaproteobacteria</taxon>
        <taxon>Lysobacterales</taxon>
        <taxon>Lysobacteraceae</taxon>
        <taxon>Noviluteimonas</taxon>
    </lineage>
</organism>
<feature type="transmembrane region" description="Helical" evidence="1">
    <location>
        <begin position="559"/>
        <end position="580"/>
    </location>
</feature>
<dbReference type="InterPro" id="IPR054309">
    <property type="entry name" value="NorB_cytochrome_c-like"/>
</dbReference>
<dbReference type="Pfam" id="PF00115">
    <property type="entry name" value="COX1"/>
    <property type="match status" value="1"/>
</dbReference>
<dbReference type="GO" id="GO:0020037">
    <property type="term" value="F:heme binding"/>
    <property type="evidence" value="ECO:0007669"/>
    <property type="project" value="InterPro"/>
</dbReference>
<gene>
    <name evidence="3" type="ORF">LF41_333</name>
</gene>
<dbReference type="InterPro" id="IPR000883">
    <property type="entry name" value="Cyt_C_Oxase_1"/>
</dbReference>
<evidence type="ECO:0000256" key="1">
    <source>
        <dbReference type="SAM" id="Phobius"/>
    </source>
</evidence>
<dbReference type="STRING" id="1300345.LF41_333"/>
<dbReference type="PANTHER" id="PTHR10422">
    <property type="entry name" value="CYTOCHROME C OXIDASE SUBUNIT 1"/>
    <property type="match status" value="1"/>
</dbReference>
<feature type="transmembrane region" description="Helical" evidence="1">
    <location>
        <begin position="678"/>
        <end position="698"/>
    </location>
</feature>
<dbReference type="Proteomes" id="UP000030518">
    <property type="component" value="Unassembled WGS sequence"/>
</dbReference>
<feature type="transmembrane region" description="Helical" evidence="1">
    <location>
        <begin position="425"/>
        <end position="446"/>
    </location>
</feature>
<sequence length="771" mass="85651">MESTRKLWLGLAALLIASFAVLLWAGGEIFRAAPPVPERVVDTTGATVYTRHDIERGRQVWQSMGGMQLGSIWGHGGYVAPDWSADWLHREATALLDQWARAEGSVSYAKLTAERQAALRGRLQAQFRANTYDATTGVITLTRERVIALSNVAAHYESLFGNDPATARLREAYAMKEGTVPDAANRRSLTAFFWWTAWAAGTERPADANSTGEAGVATKQVTYTNNWPSEPLLGNTPPPSMWVWSAFSVLFLIAGIGLLGWHHARTHGRGEAAHAIPSSDPMAALRVTPSMRATAKYFWVVLALFLVQILLGAMTAHYQVEGQQAYGFAISDILPYSITRTWHTQLAVLWIAVAWLGTGLYIAPALSGHEPKFQRFGVNALWACLLIIVVGAFAGQWLAVMQKLGLDLNFWWGHQGWEYADMGRFWQWFLFIGLLLWLTLVGRALWPVLRGPRTDTKAIVGLLFLSTVCIGLFFGAALMWGEHTHISEVEYWRWWLVHLWVEGFFEVFATAVMALIFTRLGLVEAKSATTAVLFATIIFMSGGVLGTLHHLYFVGTPTTVVALGASFSALEVVPLAYIGFEAYHTYKLGHAVPWMARYRWPILFFVAVSFWNLVGAGLFGFLINPPLSLYFMQGLNLTPLHGHTALFGVYGMLGIALILFCMRGLRGQMVWDTRALKVAFWCFNIGLVLMALLTLLPIGTMQLLAAIEHGYAYARSAEFMQRPIVDMLVWMRVPGDTIFSIGALALAWFVFRLWVAPKRLPVPDGATDAER</sequence>
<reference evidence="3 4" key="1">
    <citation type="submission" date="2014-09" db="EMBL/GenBank/DDBJ databases">
        <title>Genome sequences of Lysobacter dokdonensis DS-58.</title>
        <authorList>
            <person name="Kim J.F."/>
            <person name="Kwak M.-J."/>
        </authorList>
    </citation>
    <scope>NUCLEOTIDE SEQUENCE [LARGE SCALE GENOMIC DNA]</scope>
    <source>
        <strain evidence="3 4">DS-58</strain>
    </source>
</reference>
<proteinExistence type="predicted"/>
<dbReference type="InterPro" id="IPR036927">
    <property type="entry name" value="Cyt_c_oxase-like_su1_sf"/>
</dbReference>
<feature type="transmembrane region" description="Helical" evidence="1">
    <location>
        <begin position="492"/>
        <end position="518"/>
    </location>
</feature>
<dbReference type="RefSeq" id="WP_036169295.1">
    <property type="nucleotide sequence ID" value="NZ_JRKJ01000016.1"/>
</dbReference>
<keyword evidence="1" id="KW-1133">Transmembrane helix</keyword>
<feature type="transmembrane region" description="Helical" evidence="1">
    <location>
        <begin position="643"/>
        <end position="666"/>
    </location>
</feature>
<keyword evidence="1" id="KW-0472">Membrane</keyword>
<protein>
    <submittedName>
        <fullName evidence="3">Nitric-oxide reductase</fullName>
    </submittedName>
</protein>
<accession>A0A0A2WKK1</accession>
<dbReference type="PANTHER" id="PTHR10422:SF38">
    <property type="entry name" value="CYTOCHROME B SUBUNIT OF NITRIC OXIDE REDUCTASE"/>
    <property type="match status" value="1"/>
</dbReference>
<feature type="transmembrane region" description="Helical" evidence="1">
    <location>
        <begin position="458"/>
        <end position="480"/>
    </location>
</feature>
<dbReference type="AlphaFoldDB" id="A0A0A2WKK1"/>
<feature type="transmembrane region" description="Helical" evidence="1">
    <location>
        <begin position="297"/>
        <end position="318"/>
    </location>
</feature>